<feature type="region of interest" description="Disordered" evidence="1">
    <location>
        <begin position="1"/>
        <end position="38"/>
    </location>
</feature>
<evidence type="ECO:0008006" key="3">
    <source>
        <dbReference type="Google" id="ProtNLM"/>
    </source>
</evidence>
<dbReference type="PANTHER" id="PTHR30105">
    <property type="entry name" value="UNCHARACTERIZED YIBQ-RELATED"/>
    <property type="match status" value="1"/>
</dbReference>
<evidence type="ECO:0000256" key="1">
    <source>
        <dbReference type="SAM" id="MobiDB-lite"/>
    </source>
</evidence>
<dbReference type="GO" id="GO:0005975">
    <property type="term" value="P:carbohydrate metabolic process"/>
    <property type="evidence" value="ECO:0007669"/>
    <property type="project" value="InterPro"/>
</dbReference>
<proteinExistence type="predicted"/>
<organism evidence="2">
    <name type="scientific">hydrothermal vent metagenome</name>
    <dbReference type="NCBI Taxonomy" id="652676"/>
    <lineage>
        <taxon>unclassified sequences</taxon>
        <taxon>metagenomes</taxon>
        <taxon>ecological metagenomes</taxon>
    </lineage>
</organism>
<gene>
    <name evidence="2" type="ORF">MNB_SV-4-702</name>
</gene>
<feature type="compositionally biased region" description="Basic residues" evidence="1">
    <location>
        <begin position="1"/>
        <end position="10"/>
    </location>
</feature>
<dbReference type="SUPFAM" id="SSF88713">
    <property type="entry name" value="Glycoside hydrolase/deacetylase"/>
    <property type="match status" value="1"/>
</dbReference>
<dbReference type="Gene3D" id="3.20.20.370">
    <property type="entry name" value="Glycoside hydrolase/deacetylase"/>
    <property type="match status" value="1"/>
</dbReference>
<dbReference type="InterPro" id="IPR006837">
    <property type="entry name" value="Divergent_DAC"/>
</dbReference>
<accession>A0A1W1E8H1</accession>
<protein>
    <recommendedName>
        <fullName evidence="3">Periplasmic protein YibQ, distant homology with nucleoside diphosphatase and polysaccharide deacetylase</fullName>
    </recommendedName>
</protein>
<dbReference type="CDD" id="cd10936">
    <property type="entry name" value="CE4_DAC2"/>
    <property type="match status" value="1"/>
</dbReference>
<sequence>MAPTSRKKRPSSSQSKSSERKRTGQKRTPVKRKKKKKNSRPKYLLKIALFLLFSILLVGIGYCLGTCLHSKTEHSHVQHKQSAPKHTKTISVKKTACKAVRKRDRSHSMKKETVRYPQKSLSVAEEKKYAKVKLAYWGEKPKLVIIIDDVHTKAQLDAINTLDIPVTPSIFPPYSASPHTEKLAVYAAHYMIHLPLESGNAKFNTQSKTLMTTASRKAIEARVRELRRLFPRAHYINNHTGSVFTRNYHAMYLLYEAMKKESFTFIDSRTISDSKVGKIAHAFGDAYVARDIFIDNVQSVPYIHGQLKKAVALAKRNGYAIAIGHPHKATMEALRTAKPLLKGVEAVYIDSIFREK</sequence>
<dbReference type="InterPro" id="IPR011330">
    <property type="entry name" value="Glyco_hydro/deAcase_b/a-brl"/>
</dbReference>
<dbReference type="Pfam" id="PF04748">
    <property type="entry name" value="Polysacc_deac_2"/>
    <property type="match status" value="1"/>
</dbReference>
<reference evidence="2" key="1">
    <citation type="submission" date="2016-10" db="EMBL/GenBank/DDBJ databases">
        <authorList>
            <person name="de Groot N.N."/>
        </authorList>
    </citation>
    <scope>NUCLEOTIDE SEQUENCE</scope>
</reference>
<evidence type="ECO:0000313" key="2">
    <source>
        <dbReference type="EMBL" id="SFV90056.1"/>
    </source>
</evidence>
<dbReference type="PANTHER" id="PTHR30105:SF2">
    <property type="entry name" value="DIVERGENT POLYSACCHARIDE DEACETYLASE SUPERFAMILY"/>
    <property type="match status" value="1"/>
</dbReference>
<dbReference type="AlphaFoldDB" id="A0A1W1E8H1"/>
<feature type="compositionally biased region" description="Basic residues" evidence="1">
    <location>
        <begin position="23"/>
        <end position="38"/>
    </location>
</feature>
<name>A0A1W1E8H1_9ZZZZ</name>
<dbReference type="EMBL" id="FPIB01000008">
    <property type="protein sequence ID" value="SFV90056.1"/>
    <property type="molecule type" value="Genomic_DNA"/>
</dbReference>